<keyword evidence="3" id="KW-1185">Reference proteome</keyword>
<proteinExistence type="predicted"/>
<feature type="compositionally biased region" description="Low complexity" evidence="1">
    <location>
        <begin position="43"/>
        <end position="56"/>
    </location>
</feature>
<sequence>MPITRAGDGGSTIGSPRRRTRSIVSRDHGTANRAIIRAPGLPPRATATARSSASQRPIRRPYRRPKVGANGSLNVMRGQGSCTHRKRRTDSRSSTLAPLTGKSESLRSYRLWQDADVVPQSGQVACDAAIRPDIRTTPSTIAL</sequence>
<gene>
    <name evidence="2" type="ORF">GCM10008023_37260</name>
</gene>
<dbReference type="Proteomes" id="UP000652430">
    <property type="component" value="Unassembled WGS sequence"/>
</dbReference>
<feature type="compositionally biased region" description="Basic residues" evidence="1">
    <location>
        <begin position="57"/>
        <end position="66"/>
    </location>
</feature>
<feature type="region of interest" description="Disordered" evidence="1">
    <location>
        <begin position="1"/>
        <end position="101"/>
    </location>
</feature>
<reference evidence="3" key="1">
    <citation type="journal article" date="2019" name="Int. J. Syst. Evol. Microbiol.">
        <title>The Global Catalogue of Microorganisms (GCM) 10K type strain sequencing project: providing services to taxonomists for standard genome sequencing and annotation.</title>
        <authorList>
            <consortium name="The Broad Institute Genomics Platform"/>
            <consortium name="The Broad Institute Genome Sequencing Center for Infectious Disease"/>
            <person name="Wu L."/>
            <person name="Ma J."/>
        </authorList>
    </citation>
    <scope>NUCLEOTIDE SEQUENCE [LARGE SCALE GENOMIC DNA]</scope>
    <source>
        <strain evidence="3">CGMCC 1.8957</strain>
    </source>
</reference>
<evidence type="ECO:0000313" key="3">
    <source>
        <dbReference type="Proteomes" id="UP000652430"/>
    </source>
</evidence>
<evidence type="ECO:0000313" key="2">
    <source>
        <dbReference type="EMBL" id="GHH24779.1"/>
    </source>
</evidence>
<accession>A0ABQ3LS85</accession>
<protein>
    <submittedName>
        <fullName evidence="2">Uncharacterized protein</fullName>
    </submittedName>
</protein>
<name>A0ABQ3LS85_9SPHN</name>
<dbReference type="EMBL" id="BNAQ01000007">
    <property type="protein sequence ID" value="GHH24779.1"/>
    <property type="molecule type" value="Genomic_DNA"/>
</dbReference>
<organism evidence="2 3">
    <name type="scientific">Sphingomonas glacialis</name>
    <dbReference type="NCBI Taxonomy" id="658225"/>
    <lineage>
        <taxon>Bacteria</taxon>
        <taxon>Pseudomonadati</taxon>
        <taxon>Pseudomonadota</taxon>
        <taxon>Alphaproteobacteria</taxon>
        <taxon>Sphingomonadales</taxon>
        <taxon>Sphingomonadaceae</taxon>
        <taxon>Sphingomonas</taxon>
    </lineage>
</organism>
<evidence type="ECO:0000256" key="1">
    <source>
        <dbReference type="SAM" id="MobiDB-lite"/>
    </source>
</evidence>
<comment type="caution">
    <text evidence="2">The sequence shown here is derived from an EMBL/GenBank/DDBJ whole genome shotgun (WGS) entry which is preliminary data.</text>
</comment>